<dbReference type="InterPro" id="IPR036028">
    <property type="entry name" value="SH3-like_dom_sf"/>
</dbReference>
<dbReference type="Proteomes" id="UP000321570">
    <property type="component" value="Unassembled WGS sequence"/>
</dbReference>
<evidence type="ECO:0000256" key="1">
    <source>
        <dbReference type="ARBA" id="ARBA00022443"/>
    </source>
</evidence>
<dbReference type="Pfam" id="PF07714">
    <property type="entry name" value="PK_Tyr_Ser-Thr"/>
    <property type="match status" value="1"/>
</dbReference>
<dbReference type="Gene3D" id="3.30.505.10">
    <property type="entry name" value="SH2 domain"/>
    <property type="match status" value="1"/>
</dbReference>
<dbReference type="GO" id="GO:0005524">
    <property type="term" value="F:ATP binding"/>
    <property type="evidence" value="ECO:0007669"/>
    <property type="project" value="UniProtKB-KW"/>
</dbReference>
<dbReference type="AlphaFoldDB" id="A0A564Y7C4"/>
<proteinExistence type="inferred from homology"/>
<evidence type="ECO:0000256" key="4">
    <source>
        <dbReference type="ARBA" id="ARBA00022777"/>
    </source>
</evidence>
<evidence type="ECO:0000256" key="3">
    <source>
        <dbReference type="ARBA" id="ARBA00022741"/>
    </source>
</evidence>
<name>A0A564Y7C4_HYMDI</name>
<feature type="region of interest" description="Disordered" evidence="10">
    <location>
        <begin position="23"/>
        <end position="56"/>
    </location>
</feature>
<dbReference type="SUPFAM" id="SSF55550">
    <property type="entry name" value="SH2 domain"/>
    <property type="match status" value="1"/>
</dbReference>
<keyword evidence="1 8" id="KW-0728">SH3 domain</keyword>
<dbReference type="Gene3D" id="2.30.30.40">
    <property type="entry name" value="SH3 Domains"/>
    <property type="match status" value="1"/>
</dbReference>
<dbReference type="Pfam" id="PF00017">
    <property type="entry name" value="SH2"/>
    <property type="match status" value="1"/>
</dbReference>
<dbReference type="EC" id="2.7.10.2" evidence="9"/>
<evidence type="ECO:0000256" key="8">
    <source>
        <dbReference type="PROSITE-ProRule" id="PRU00192"/>
    </source>
</evidence>
<dbReference type="InterPro" id="IPR001245">
    <property type="entry name" value="Ser-Thr/Tyr_kinase_cat_dom"/>
</dbReference>
<evidence type="ECO:0000256" key="6">
    <source>
        <dbReference type="ARBA" id="ARBA00023137"/>
    </source>
</evidence>
<evidence type="ECO:0000259" key="11">
    <source>
        <dbReference type="PROSITE" id="PS50001"/>
    </source>
</evidence>
<evidence type="ECO:0000256" key="5">
    <source>
        <dbReference type="ARBA" id="ARBA00022840"/>
    </source>
</evidence>
<dbReference type="InterPro" id="IPR050198">
    <property type="entry name" value="Non-receptor_tyrosine_kinases"/>
</dbReference>
<dbReference type="PROSITE" id="PS50002">
    <property type="entry name" value="SH3"/>
    <property type="match status" value="1"/>
</dbReference>
<evidence type="ECO:0000256" key="10">
    <source>
        <dbReference type="SAM" id="MobiDB-lite"/>
    </source>
</evidence>
<gene>
    <name evidence="14" type="ORF">WMSIL1_LOCUS3917</name>
</gene>
<feature type="domain" description="SH3" evidence="12">
    <location>
        <begin position="78"/>
        <end position="141"/>
    </location>
</feature>
<dbReference type="InterPro" id="IPR000719">
    <property type="entry name" value="Prot_kinase_dom"/>
</dbReference>
<accession>A0A564Y7C4</accession>
<dbReference type="SMART" id="SM00252">
    <property type="entry name" value="SH2"/>
    <property type="match status" value="1"/>
</dbReference>
<evidence type="ECO:0000313" key="15">
    <source>
        <dbReference type="Proteomes" id="UP000321570"/>
    </source>
</evidence>
<dbReference type="SUPFAM" id="SSF50044">
    <property type="entry name" value="SH3-domain"/>
    <property type="match status" value="1"/>
</dbReference>
<dbReference type="PRINTS" id="PR00109">
    <property type="entry name" value="TYRKINASE"/>
</dbReference>
<dbReference type="SMART" id="SM00326">
    <property type="entry name" value="SH3"/>
    <property type="match status" value="1"/>
</dbReference>
<sequence length="529" mass="61381">MQLYEYFQIMVLKTMSHILGKLKRKKSVDKPKENGYVPPKPPHRWERRKRQEEKMDREKKELITQTKISPWLQLCGDPRERQAISLYSVSGDEKSGELDVRQGDPLTIESINRSDVWLEVHNDRTGKLGYLPGNFITEEIGINDVLDAWFDIDRRNSEYKLLMADHPNGTYLLRPSSNPFRIALSVLNVVGSTRTVKHFMIKYDKATNGYYISPKKTFNNLKDLIDYYKKSELSDPLPRYPPTIQSRQFWIPANKVDLKSHLSRGGRFGSIYRAIYRASTQKKVVVKKLPVIQNPDPIIKCAQTCHKLQNPAIVHLLGLCTASPMEPYLLVWEYMPGGNLKDCLVNNHSDIEYSKLQRWLHQVLDGMDYIESAEYFHGELRAENIFLSHDLCAKVGNFGFNGQFGRVIGLTPELTKTEAVRWVAPEALDPNHVYDIRSDIWSFGILMFEVFTYGSKPYAELDLLDIPERVKSGYRLPNPKDLGFDCEYTMYDAMKSCWFTDTTDRPTFRELWFNFDDSIPKNTEYAELD</sequence>
<evidence type="ECO:0000256" key="9">
    <source>
        <dbReference type="RuleBase" id="RU362096"/>
    </source>
</evidence>
<keyword evidence="4 9" id="KW-0418">Kinase</keyword>
<evidence type="ECO:0000313" key="14">
    <source>
        <dbReference type="EMBL" id="VUZ43215.1"/>
    </source>
</evidence>
<dbReference type="Gene3D" id="1.10.510.10">
    <property type="entry name" value="Transferase(Phosphotransferase) domain 1"/>
    <property type="match status" value="1"/>
</dbReference>
<keyword evidence="2 9" id="KW-0808">Transferase</keyword>
<organism evidence="14 15">
    <name type="scientific">Hymenolepis diminuta</name>
    <name type="common">Rat tapeworm</name>
    <dbReference type="NCBI Taxonomy" id="6216"/>
    <lineage>
        <taxon>Eukaryota</taxon>
        <taxon>Metazoa</taxon>
        <taxon>Spiralia</taxon>
        <taxon>Lophotrochozoa</taxon>
        <taxon>Platyhelminthes</taxon>
        <taxon>Cestoda</taxon>
        <taxon>Eucestoda</taxon>
        <taxon>Cyclophyllidea</taxon>
        <taxon>Hymenolepididae</taxon>
        <taxon>Hymenolepis</taxon>
    </lineage>
</organism>
<comment type="similarity">
    <text evidence="9">Belongs to the protein kinase superfamily. Tyr protein kinase family.</text>
</comment>
<dbReference type="PROSITE" id="PS50001">
    <property type="entry name" value="SH2"/>
    <property type="match status" value="1"/>
</dbReference>
<dbReference type="InterPro" id="IPR000980">
    <property type="entry name" value="SH2"/>
</dbReference>
<reference evidence="14 15" key="1">
    <citation type="submission" date="2019-07" db="EMBL/GenBank/DDBJ databases">
        <authorList>
            <person name="Jastrzebski P J."/>
            <person name="Paukszto L."/>
            <person name="Jastrzebski P J."/>
        </authorList>
    </citation>
    <scope>NUCLEOTIDE SEQUENCE [LARGE SCALE GENOMIC DNA]</scope>
    <source>
        <strain evidence="14 15">WMS-il1</strain>
    </source>
</reference>
<dbReference type="PROSITE" id="PS50011">
    <property type="entry name" value="PROTEIN_KINASE_DOM"/>
    <property type="match status" value="1"/>
</dbReference>
<evidence type="ECO:0000256" key="2">
    <source>
        <dbReference type="ARBA" id="ARBA00022679"/>
    </source>
</evidence>
<evidence type="ECO:0000259" key="13">
    <source>
        <dbReference type="PROSITE" id="PS50011"/>
    </source>
</evidence>
<evidence type="ECO:0000256" key="7">
    <source>
        <dbReference type="PROSITE-ProRule" id="PRU00191"/>
    </source>
</evidence>
<keyword evidence="15" id="KW-1185">Reference proteome</keyword>
<feature type="domain" description="Protein kinase" evidence="13">
    <location>
        <begin position="257"/>
        <end position="519"/>
    </location>
</feature>
<keyword evidence="6 9" id="KW-0829">Tyrosine-protein kinase</keyword>
<dbReference type="InterPro" id="IPR036860">
    <property type="entry name" value="SH2_dom_sf"/>
</dbReference>
<keyword evidence="7" id="KW-0727">SH2 domain</keyword>
<dbReference type="PANTHER" id="PTHR24418">
    <property type="entry name" value="TYROSINE-PROTEIN KINASE"/>
    <property type="match status" value="1"/>
</dbReference>
<protein>
    <recommendedName>
        <fullName evidence="9">Tyrosine-protein kinase</fullName>
        <ecNumber evidence="9">2.7.10.2</ecNumber>
    </recommendedName>
</protein>
<keyword evidence="5 9" id="KW-0067">ATP-binding</keyword>
<comment type="catalytic activity">
    <reaction evidence="9">
        <text>L-tyrosyl-[protein] + ATP = O-phospho-L-tyrosyl-[protein] + ADP + H(+)</text>
        <dbReference type="Rhea" id="RHEA:10596"/>
        <dbReference type="Rhea" id="RHEA-COMP:10136"/>
        <dbReference type="Rhea" id="RHEA-COMP:20101"/>
        <dbReference type="ChEBI" id="CHEBI:15378"/>
        <dbReference type="ChEBI" id="CHEBI:30616"/>
        <dbReference type="ChEBI" id="CHEBI:46858"/>
        <dbReference type="ChEBI" id="CHEBI:61978"/>
        <dbReference type="ChEBI" id="CHEBI:456216"/>
        <dbReference type="EC" id="2.7.10.2"/>
    </reaction>
</comment>
<keyword evidence="3 9" id="KW-0547">Nucleotide-binding</keyword>
<dbReference type="InterPro" id="IPR011009">
    <property type="entry name" value="Kinase-like_dom_sf"/>
</dbReference>
<feature type="domain" description="SH2" evidence="11">
    <location>
        <begin position="130"/>
        <end position="242"/>
    </location>
</feature>
<dbReference type="SUPFAM" id="SSF56112">
    <property type="entry name" value="Protein kinase-like (PK-like)"/>
    <property type="match status" value="1"/>
</dbReference>
<dbReference type="GO" id="GO:0004715">
    <property type="term" value="F:non-membrane spanning protein tyrosine kinase activity"/>
    <property type="evidence" value="ECO:0007669"/>
    <property type="project" value="UniProtKB-EC"/>
</dbReference>
<dbReference type="EMBL" id="CABIJS010000111">
    <property type="protein sequence ID" value="VUZ43215.1"/>
    <property type="molecule type" value="Genomic_DNA"/>
</dbReference>
<evidence type="ECO:0000259" key="12">
    <source>
        <dbReference type="PROSITE" id="PS50002"/>
    </source>
</evidence>
<dbReference type="InterPro" id="IPR001452">
    <property type="entry name" value="SH3_domain"/>
</dbReference>